<proteinExistence type="predicted"/>
<dbReference type="PATRIC" id="fig|1114963.3.peg.4905"/>
<accession>A0A0J7XF68</accession>
<comment type="caution">
    <text evidence="1">The sequence shown here is derived from an EMBL/GenBank/DDBJ whole genome shotgun (WGS) entry which is preliminary data.</text>
</comment>
<evidence type="ECO:0000313" key="1">
    <source>
        <dbReference type="EMBL" id="KMS50706.1"/>
    </source>
</evidence>
<dbReference type="EMBL" id="JACU01000015">
    <property type="protein sequence ID" value="KMS50706.1"/>
    <property type="molecule type" value="Genomic_DNA"/>
</dbReference>
<sequence>MSSVRERARQLESDMKKMVLLAISAAGFLAGCERAPTFPEILMTYHDVDWLKTHEDQIPVIVAECDKIVNSELKQSDLPMPVARNCGGIKNKIASIERSRKRDEQRARARAAAGM</sequence>
<gene>
    <name evidence="1" type="ORF">V474_06295</name>
</gene>
<evidence type="ECO:0000313" key="2">
    <source>
        <dbReference type="Proteomes" id="UP000052268"/>
    </source>
</evidence>
<protein>
    <recommendedName>
        <fullName evidence="3">Lipoprotein</fullName>
    </recommendedName>
</protein>
<organism evidence="1 2">
    <name type="scientific">Novosphingobium barchaimii LL02</name>
    <dbReference type="NCBI Taxonomy" id="1114963"/>
    <lineage>
        <taxon>Bacteria</taxon>
        <taxon>Pseudomonadati</taxon>
        <taxon>Pseudomonadota</taxon>
        <taxon>Alphaproteobacteria</taxon>
        <taxon>Sphingomonadales</taxon>
        <taxon>Sphingomonadaceae</taxon>
        <taxon>Novosphingobium</taxon>
    </lineage>
</organism>
<name>A0A0J7XF68_9SPHN</name>
<dbReference type="AlphaFoldDB" id="A0A0J7XF68"/>
<dbReference type="PROSITE" id="PS51257">
    <property type="entry name" value="PROKAR_LIPOPROTEIN"/>
    <property type="match status" value="1"/>
</dbReference>
<keyword evidence="2" id="KW-1185">Reference proteome</keyword>
<reference evidence="1 2" key="1">
    <citation type="journal article" date="2015" name="G3 (Bethesda)">
        <title>Insights into Ongoing Evolution of the Hexachlorocyclohexane Catabolic Pathway from Comparative Genomics of Ten Sphingomonadaceae Strains.</title>
        <authorList>
            <person name="Pearce S.L."/>
            <person name="Oakeshott J.G."/>
            <person name="Pandey G."/>
        </authorList>
    </citation>
    <scope>NUCLEOTIDE SEQUENCE [LARGE SCALE GENOMIC DNA]</scope>
    <source>
        <strain evidence="1 2">LL02</strain>
    </source>
</reference>
<evidence type="ECO:0008006" key="3">
    <source>
        <dbReference type="Google" id="ProtNLM"/>
    </source>
</evidence>
<dbReference type="Proteomes" id="UP000052268">
    <property type="component" value="Unassembled WGS sequence"/>
</dbReference>